<name>A0A917P134_9ACTN</name>
<sequence length="130" mass="13918">MTVMPSLAHDRYCDEIARQVAQLRAVVISGTDLGATVPTCPDWSLEDLVRHMGGALRWVDTLVRTRAEEEIPEERVPLHDCAGKRGDAGALDAWLAETGELAWPRCGRPARMPGCGAGGATPARDSGPAE</sequence>
<dbReference type="Pfam" id="PF11716">
    <property type="entry name" value="MDMPI_N"/>
    <property type="match status" value="1"/>
</dbReference>
<comment type="caution">
    <text evidence="2">The sequence shown here is derived from an EMBL/GenBank/DDBJ whole genome shotgun (WGS) entry which is preliminary data.</text>
</comment>
<proteinExistence type="predicted"/>
<protein>
    <recommendedName>
        <fullName evidence="1">Mycothiol-dependent maleylpyruvate isomerase metal-binding domain-containing protein</fullName>
    </recommendedName>
</protein>
<keyword evidence="3" id="KW-1185">Reference proteome</keyword>
<dbReference type="GO" id="GO:0046872">
    <property type="term" value="F:metal ion binding"/>
    <property type="evidence" value="ECO:0007669"/>
    <property type="project" value="InterPro"/>
</dbReference>
<organism evidence="2 3">
    <name type="scientific">Streptomyces brasiliensis</name>
    <dbReference type="NCBI Taxonomy" id="1954"/>
    <lineage>
        <taxon>Bacteria</taxon>
        <taxon>Bacillati</taxon>
        <taxon>Actinomycetota</taxon>
        <taxon>Actinomycetes</taxon>
        <taxon>Kitasatosporales</taxon>
        <taxon>Streptomycetaceae</taxon>
        <taxon>Streptomyces</taxon>
    </lineage>
</organism>
<feature type="domain" description="Mycothiol-dependent maleylpyruvate isomerase metal-binding" evidence="1">
    <location>
        <begin position="15"/>
        <end position="101"/>
    </location>
</feature>
<dbReference type="PANTHER" id="PTHR40758">
    <property type="entry name" value="CONSERVED PROTEIN"/>
    <property type="match status" value="1"/>
</dbReference>
<reference evidence="2" key="1">
    <citation type="journal article" date="2014" name="Int. J. Syst. Evol. Microbiol.">
        <title>Complete genome sequence of Corynebacterium casei LMG S-19264T (=DSM 44701T), isolated from a smear-ripened cheese.</title>
        <authorList>
            <consortium name="US DOE Joint Genome Institute (JGI-PGF)"/>
            <person name="Walter F."/>
            <person name="Albersmeier A."/>
            <person name="Kalinowski J."/>
            <person name="Ruckert C."/>
        </authorList>
    </citation>
    <scope>NUCLEOTIDE SEQUENCE</scope>
    <source>
        <strain evidence="2">JCM 3086</strain>
    </source>
</reference>
<evidence type="ECO:0000313" key="2">
    <source>
        <dbReference type="EMBL" id="GGJ49048.1"/>
    </source>
</evidence>
<dbReference type="InterPro" id="IPR024344">
    <property type="entry name" value="MDMPI_metal-binding"/>
</dbReference>
<dbReference type="EMBL" id="BMQA01000036">
    <property type="protein sequence ID" value="GGJ49048.1"/>
    <property type="molecule type" value="Genomic_DNA"/>
</dbReference>
<evidence type="ECO:0000313" key="3">
    <source>
        <dbReference type="Proteomes" id="UP000657574"/>
    </source>
</evidence>
<dbReference type="PANTHER" id="PTHR40758:SF1">
    <property type="entry name" value="CONSERVED PROTEIN"/>
    <property type="match status" value="1"/>
</dbReference>
<dbReference type="AlphaFoldDB" id="A0A917P134"/>
<gene>
    <name evidence="2" type="ORF">GCM10010121_070240</name>
</gene>
<reference evidence="2" key="2">
    <citation type="submission" date="2020-09" db="EMBL/GenBank/DDBJ databases">
        <authorList>
            <person name="Sun Q."/>
            <person name="Ohkuma M."/>
        </authorList>
    </citation>
    <scope>NUCLEOTIDE SEQUENCE</scope>
    <source>
        <strain evidence="2">JCM 3086</strain>
    </source>
</reference>
<dbReference type="Proteomes" id="UP000657574">
    <property type="component" value="Unassembled WGS sequence"/>
</dbReference>
<evidence type="ECO:0000259" key="1">
    <source>
        <dbReference type="Pfam" id="PF11716"/>
    </source>
</evidence>
<dbReference type="GO" id="GO:0005886">
    <property type="term" value="C:plasma membrane"/>
    <property type="evidence" value="ECO:0007669"/>
    <property type="project" value="TreeGrafter"/>
</dbReference>
<accession>A0A917P134</accession>